<dbReference type="EMBL" id="VCGU01000458">
    <property type="protein sequence ID" value="TRY63498.1"/>
    <property type="molecule type" value="Genomic_DNA"/>
</dbReference>
<keyword evidence="10" id="KW-0862">Zinc</keyword>
<evidence type="ECO:0000256" key="8">
    <source>
        <dbReference type="ARBA" id="ARBA00022771"/>
    </source>
</evidence>
<dbReference type="Gene3D" id="6.10.140.2210">
    <property type="match status" value="1"/>
</dbReference>
<dbReference type="PANTHER" id="PTHR13480">
    <property type="entry name" value="E3 UBIQUITIN-PROTEIN LIGASE HAKAI-RELATED"/>
    <property type="match status" value="1"/>
</dbReference>
<proteinExistence type="inferred from homology"/>
<reference evidence="17 18" key="1">
    <citation type="journal article" date="2018" name="Nat. Ecol. Evol.">
        <title>Genomic signatures of mitonuclear coevolution across populations of Tigriopus californicus.</title>
        <authorList>
            <person name="Barreto F.S."/>
            <person name="Watson E.T."/>
            <person name="Lima T.G."/>
            <person name="Willett C.S."/>
            <person name="Edmands S."/>
            <person name="Li W."/>
            <person name="Burton R.S."/>
        </authorList>
    </citation>
    <scope>NUCLEOTIDE SEQUENCE [LARGE SCALE GENOMIC DNA]</scope>
    <source>
        <strain evidence="17 18">San Diego</strain>
    </source>
</reference>
<accession>A0A553NDK6</accession>
<dbReference type="PROSITE" id="PS50089">
    <property type="entry name" value="ZF_RING_2"/>
    <property type="match status" value="1"/>
</dbReference>
<dbReference type="InterPro" id="IPR041042">
    <property type="entry name" value="Znf_Hakai"/>
</dbReference>
<evidence type="ECO:0000256" key="7">
    <source>
        <dbReference type="ARBA" id="ARBA00022723"/>
    </source>
</evidence>
<dbReference type="Gene3D" id="3.30.40.10">
    <property type="entry name" value="Zinc/RING finger domain, C3HC4 (zinc finger)"/>
    <property type="match status" value="1"/>
</dbReference>
<keyword evidence="11" id="KW-0539">Nucleus</keyword>
<dbReference type="InterPro" id="IPR013083">
    <property type="entry name" value="Znf_RING/FYVE/PHD"/>
</dbReference>
<dbReference type="CDD" id="cd16508">
    <property type="entry name" value="RING-HC_HAKAI-like"/>
    <property type="match status" value="1"/>
</dbReference>
<dbReference type="GO" id="GO:0008270">
    <property type="term" value="F:zinc ion binding"/>
    <property type="evidence" value="ECO:0007669"/>
    <property type="project" value="UniProtKB-KW"/>
</dbReference>
<evidence type="ECO:0000256" key="14">
    <source>
        <dbReference type="PROSITE-ProRule" id="PRU00175"/>
    </source>
</evidence>
<evidence type="ECO:0000256" key="10">
    <source>
        <dbReference type="ARBA" id="ARBA00022833"/>
    </source>
</evidence>
<evidence type="ECO:0000256" key="13">
    <source>
        <dbReference type="ARBA" id="ARBA00041081"/>
    </source>
</evidence>
<feature type="compositionally biased region" description="Low complexity" evidence="15">
    <location>
        <begin position="458"/>
        <end position="474"/>
    </location>
</feature>
<evidence type="ECO:0000256" key="3">
    <source>
        <dbReference type="ARBA" id="ARBA00004906"/>
    </source>
</evidence>
<dbReference type="GO" id="GO:0030155">
    <property type="term" value="P:regulation of cell adhesion"/>
    <property type="evidence" value="ECO:0007669"/>
    <property type="project" value="TreeGrafter"/>
</dbReference>
<organism evidence="17 18">
    <name type="scientific">Tigriopus californicus</name>
    <name type="common">Marine copepod</name>
    <dbReference type="NCBI Taxonomy" id="6832"/>
    <lineage>
        <taxon>Eukaryota</taxon>
        <taxon>Metazoa</taxon>
        <taxon>Ecdysozoa</taxon>
        <taxon>Arthropoda</taxon>
        <taxon>Crustacea</taxon>
        <taxon>Multicrustacea</taxon>
        <taxon>Hexanauplia</taxon>
        <taxon>Copepoda</taxon>
        <taxon>Harpacticoida</taxon>
        <taxon>Harpacticidae</taxon>
        <taxon>Tigriopus</taxon>
    </lineage>
</organism>
<feature type="compositionally biased region" description="Pro residues" evidence="15">
    <location>
        <begin position="407"/>
        <end position="419"/>
    </location>
</feature>
<dbReference type="InterPro" id="IPR040383">
    <property type="entry name" value="HAKAI/CBLL2"/>
</dbReference>
<dbReference type="Pfam" id="PF18408">
    <property type="entry name" value="zf_Hakai"/>
    <property type="match status" value="1"/>
</dbReference>
<feature type="region of interest" description="Disordered" evidence="15">
    <location>
        <begin position="231"/>
        <end position="252"/>
    </location>
</feature>
<gene>
    <name evidence="17" type="ORF">TCAL_03587</name>
</gene>
<evidence type="ECO:0000313" key="18">
    <source>
        <dbReference type="Proteomes" id="UP000318571"/>
    </source>
</evidence>
<dbReference type="GO" id="GO:0016567">
    <property type="term" value="P:protein ubiquitination"/>
    <property type="evidence" value="ECO:0007669"/>
    <property type="project" value="UniProtKB-UniPathway"/>
</dbReference>
<evidence type="ECO:0000256" key="15">
    <source>
        <dbReference type="SAM" id="MobiDB-lite"/>
    </source>
</evidence>
<dbReference type="SMART" id="SM00184">
    <property type="entry name" value="RING"/>
    <property type="match status" value="1"/>
</dbReference>
<comment type="catalytic activity">
    <reaction evidence="1">
        <text>S-ubiquitinyl-[E2 ubiquitin-conjugating enzyme]-L-cysteine + [acceptor protein]-L-lysine = [E2 ubiquitin-conjugating enzyme]-L-cysteine + N(6)-ubiquitinyl-[acceptor protein]-L-lysine.</text>
        <dbReference type="EC" id="2.3.2.27"/>
    </reaction>
</comment>
<feature type="domain" description="RING-type" evidence="16">
    <location>
        <begin position="84"/>
        <end position="123"/>
    </location>
</feature>
<feature type="region of interest" description="Disordered" evidence="15">
    <location>
        <begin position="391"/>
        <end position="474"/>
    </location>
</feature>
<dbReference type="GO" id="GO:0061630">
    <property type="term" value="F:ubiquitin protein ligase activity"/>
    <property type="evidence" value="ECO:0007669"/>
    <property type="project" value="UniProtKB-EC"/>
</dbReference>
<comment type="pathway">
    <text evidence="3">Protein modification; protein ubiquitination.</text>
</comment>
<feature type="region of interest" description="Disordered" evidence="15">
    <location>
        <begin position="1"/>
        <end position="32"/>
    </location>
</feature>
<evidence type="ECO:0000256" key="11">
    <source>
        <dbReference type="ARBA" id="ARBA00023242"/>
    </source>
</evidence>
<dbReference type="PROSITE" id="PS00518">
    <property type="entry name" value="ZF_RING_1"/>
    <property type="match status" value="1"/>
</dbReference>
<comment type="subcellular location">
    <subcellularLocation>
        <location evidence="2">Nucleus</location>
    </subcellularLocation>
</comment>
<evidence type="ECO:0000256" key="5">
    <source>
        <dbReference type="ARBA" id="ARBA00022473"/>
    </source>
</evidence>
<evidence type="ECO:0000256" key="1">
    <source>
        <dbReference type="ARBA" id="ARBA00000900"/>
    </source>
</evidence>
<dbReference type="InterPro" id="IPR017907">
    <property type="entry name" value="Znf_RING_CS"/>
</dbReference>
<dbReference type="OrthoDB" id="547746at2759"/>
<keyword evidence="18" id="KW-1185">Reference proteome</keyword>
<feature type="compositionally biased region" description="Polar residues" evidence="15">
    <location>
        <begin position="421"/>
        <end position="438"/>
    </location>
</feature>
<evidence type="ECO:0000256" key="9">
    <source>
        <dbReference type="ARBA" id="ARBA00022786"/>
    </source>
</evidence>
<dbReference type="GO" id="GO:0005634">
    <property type="term" value="C:nucleus"/>
    <property type="evidence" value="ECO:0007669"/>
    <property type="project" value="UniProtKB-SubCell"/>
</dbReference>
<evidence type="ECO:0000256" key="2">
    <source>
        <dbReference type="ARBA" id="ARBA00004123"/>
    </source>
</evidence>
<feature type="region of interest" description="Disordered" evidence="15">
    <location>
        <begin position="292"/>
        <end position="318"/>
    </location>
</feature>
<evidence type="ECO:0000259" key="16">
    <source>
        <dbReference type="PROSITE" id="PS50089"/>
    </source>
</evidence>
<dbReference type="AlphaFoldDB" id="A0A553NDK6"/>
<dbReference type="InterPro" id="IPR040380">
    <property type="entry name" value="HAKAI-like_RING-HC"/>
</dbReference>
<feature type="compositionally biased region" description="Low complexity" evidence="15">
    <location>
        <begin position="295"/>
        <end position="318"/>
    </location>
</feature>
<dbReference type="Proteomes" id="UP000318571">
    <property type="component" value="Chromosome 10"/>
</dbReference>
<dbReference type="FunFam" id="3.30.40.10:FF:000432">
    <property type="entry name" value="E3 ubiquitin-protein ligase Hakai"/>
    <property type="match status" value="1"/>
</dbReference>
<dbReference type="PANTHER" id="PTHR13480:SF0">
    <property type="entry name" value="E3 UBIQUITIN-PROTEIN LIGASE HAKAI"/>
    <property type="match status" value="1"/>
</dbReference>
<keyword evidence="9" id="KW-0833">Ubl conjugation pathway</keyword>
<dbReference type="SUPFAM" id="SSF57850">
    <property type="entry name" value="RING/U-box"/>
    <property type="match status" value="1"/>
</dbReference>
<evidence type="ECO:0000313" key="17">
    <source>
        <dbReference type="EMBL" id="TRY63498.1"/>
    </source>
</evidence>
<keyword evidence="6" id="KW-0808">Transferase</keyword>
<dbReference type="EC" id="2.3.2.27" evidence="4"/>
<keyword evidence="8 14" id="KW-0863">Zinc-finger</keyword>
<protein>
    <recommendedName>
        <fullName evidence="13">E3 ubiquitin-protein ligase Hakai</fullName>
        <ecNumber evidence="4">2.3.2.27</ecNumber>
    </recommendedName>
</protein>
<dbReference type="UniPathway" id="UPA00143"/>
<keyword evidence="5" id="KW-0217">Developmental protein</keyword>
<evidence type="ECO:0000256" key="12">
    <source>
        <dbReference type="ARBA" id="ARBA00038499"/>
    </source>
</evidence>
<feature type="compositionally biased region" description="Gly residues" evidence="15">
    <location>
        <begin position="441"/>
        <end position="452"/>
    </location>
</feature>
<sequence>MRRSRRQVIESDPEDEDVPMDIPELAGPSPVAPQYNMDTDISKLEAPTFTTLDRGPSKTMINLDWDHKLNLVGQKVANPMIHCCDQCLQPILIYGRMIPCKHVFCLKCAKLSYERSTACPRCNDKVNRVEQAGLGSIFMCSHGGSQYGHTGCRRTYLSQRDLQAHIQHRHMKAASKANVNTLGPVSGAASVVTSAPSALTAMTLPELPSAAVIAEATAALVSARKKTEHSAPLSRTFEGGYPPSQSPHHRVGGKAVTGNVLSGSSALSSFQSPPPTLGGAISRTSYATAGVTYTSGSGHHSQQPQQQQQISVISSSSGVGGNRSSNLITIPIQESGSGASPSFVPHVANNGDRRTSEFYGNKGGGGGNVAAYGAATGSSYSGQSGSYVPPAGGLGNNGSSNGAHFSQPPPNFYHVPPPHNTNGATNTAYGQQTTSGYLQASGGGNPSSGGGPDSWTRSGGSSANSTGSSNYYRR</sequence>
<comment type="similarity">
    <text evidence="12">Belongs to the Hakai family.</text>
</comment>
<dbReference type="STRING" id="6832.A0A553NDK6"/>
<evidence type="ECO:0000256" key="4">
    <source>
        <dbReference type="ARBA" id="ARBA00012483"/>
    </source>
</evidence>
<comment type="caution">
    <text evidence="17">The sequence shown here is derived from an EMBL/GenBank/DDBJ whole genome shotgun (WGS) entry which is preliminary data.</text>
</comment>
<evidence type="ECO:0000256" key="6">
    <source>
        <dbReference type="ARBA" id="ARBA00022679"/>
    </source>
</evidence>
<name>A0A553NDK6_TIGCA</name>
<dbReference type="InterPro" id="IPR001841">
    <property type="entry name" value="Znf_RING"/>
</dbReference>
<feature type="region of interest" description="Disordered" evidence="15">
    <location>
        <begin position="332"/>
        <end position="361"/>
    </location>
</feature>
<keyword evidence="7" id="KW-0479">Metal-binding</keyword>